<sequence length="67" mass="6532">MIPSLGMGQGASISGGTAGPSSADGSFSTGMNVGSLNMGSPSNTVNPMVALAIALIIIAALYLYAKK</sequence>
<proteinExistence type="predicted"/>
<gene>
    <name evidence="4" type="ORF">ACGRHZ_17810</name>
    <name evidence="3" type="ORF">THF1A12_120166</name>
</gene>
<name>A0AAU9QI51_9VIBR</name>
<protein>
    <submittedName>
        <fullName evidence="3">Uncharacterized protein</fullName>
    </submittedName>
</protein>
<organism evidence="3 5">
    <name type="scientific">Vibrio jasicida</name>
    <dbReference type="NCBI Taxonomy" id="766224"/>
    <lineage>
        <taxon>Bacteria</taxon>
        <taxon>Pseudomonadati</taxon>
        <taxon>Pseudomonadota</taxon>
        <taxon>Gammaproteobacteria</taxon>
        <taxon>Vibrionales</taxon>
        <taxon>Vibrionaceae</taxon>
        <taxon>Vibrio</taxon>
    </lineage>
</organism>
<evidence type="ECO:0000313" key="6">
    <source>
        <dbReference type="Proteomes" id="UP001607221"/>
    </source>
</evidence>
<feature type="compositionally biased region" description="Polar residues" evidence="1">
    <location>
        <begin position="11"/>
        <end position="26"/>
    </location>
</feature>
<feature type="transmembrane region" description="Helical" evidence="2">
    <location>
        <begin position="45"/>
        <end position="65"/>
    </location>
</feature>
<reference evidence="3" key="1">
    <citation type="submission" date="2022-01" db="EMBL/GenBank/DDBJ databases">
        <authorList>
            <person name="Lagorce A."/>
        </authorList>
    </citation>
    <scope>NUCLEOTIDE SEQUENCE</scope>
    <source>
        <strain evidence="3">Th15_F1_A12</strain>
    </source>
</reference>
<evidence type="ECO:0000256" key="1">
    <source>
        <dbReference type="SAM" id="MobiDB-lite"/>
    </source>
</evidence>
<evidence type="ECO:0000313" key="4">
    <source>
        <dbReference type="EMBL" id="MFH0273131.1"/>
    </source>
</evidence>
<keyword evidence="2" id="KW-1133">Transmembrane helix</keyword>
<accession>A0AAU9QI51</accession>
<keyword evidence="2" id="KW-0472">Membrane</keyword>
<reference evidence="4 6" key="2">
    <citation type="submission" date="2024-10" db="EMBL/GenBank/DDBJ databases">
        <authorList>
            <person name="Yibar A."/>
            <person name="Saticioglu I.B."/>
            <person name="Duman M."/>
            <person name="Ajmi N."/>
            <person name="Gurler F."/>
            <person name="Ay H."/>
            <person name="Onuk E."/>
            <person name="Guler S."/>
            <person name="Romalde J.L."/>
        </authorList>
    </citation>
    <scope>NUCLEOTIDE SEQUENCE [LARGE SCALE GENOMIC DNA]</scope>
    <source>
        <strain evidence="4 6">1-TCBS-A</strain>
    </source>
</reference>
<evidence type="ECO:0000313" key="5">
    <source>
        <dbReference type="Proteomes" id="UP001295462"/>
    </source>
</evidence>
<keyword evidence="6" id="KW-1185">Reference proteome</keyword>
<dbReference type="EMBL" id="CAKMUD010000024">
    <property type="protein sequence ID" value="CAH1573944.1"/>
    <property type="molecule type" value="Genomic_DNA"/>
</dbReference>
<evidence type="ECO:0000256" key="2">
    <source>
        <dbReference type="SAM" id="Phobius"/>
    </source>
</evidence>
<comment type="caution">
    <text evidence="3">The sequence shown here is derived from an EMBL/GenBank/DDBJ whole genome shotgun (WGS) entry which is preliminary data.</text>
</comment>
<dbReference type="RefSeq" id="WP_038882319.1">
    <property type="nucleotide sequence ID" value="NZ_CAKMTZ010000035.1"/>
</dbReference>
<dbReference type="Proteomes" id="UP001295462">
    <property type="component" value="Unassembled WGS sequence"/>
</dbReference>
<feature type="region of interest" description="Disordered" evidence="1">
    <location>
        <begin position="1"/>
        <end position="26"/>
    </location>
</feature>
<dbReference type="AlphaFoldDB" id="A0AAU9QI51"/>
<evidence type="ECO:0000313" key="3">
    <source>
        <dbReference type="EMBL" id="CAH1573944.1"/>
    </source>
</evidence>
<keyword evidence="2" id="KW-0812">Transmembrane</keyword>
<dbReference type="EMBL" id="JBIHSE010000002">
    <property type="protein sequence ID" value="MFH0273131.1"/>
    <property type="molecule type" value="Genomic_DNA"/>
</dbReference>
<dbReference type="Proteomes" id="UP001607221">
    <property type="component" value="Unassembled WGS sequence"/>
</dbReference>